<dbReference type="Proteomes" id="UP000289340">
    <property type="component" value="Chromosome 9"/>
</dbReference>
<organism evidence="2 3">
    <name type="scientific">Glycine soja</name>
    <name type="common">Wild soybean</name>
    <dbReference type="NCBI Taxonomy" id="3848"/>
    <lineage>
        <taxon>Eukaryota</taxon>
        <taxon>Viridiplantae</taxon>
        <taxon>Streptophyta</taxon>
        <taxon>Embryophyta</taxon>
        <taxon>Tracheophyta</taxon>
        <taxon>Spermatophyta</taxon>
        <taxon>Magnoliopsida</taxon>
        <taxon>eudicotyledons</taxon>
        <taxon>Gunneridae</taxon>
        <taxon>Pentapetalae</taxon>
        <taxon>rosids</taxon>
        <taxon>fabids</taxon>
        <taxon>Fabales</taxon>
        <taxon>Fabaceae</taxon>
        <taxon>Papilionoideae</taxon>
        <taxon>50 kb inversion clade</taxon>
        <taxon>NPAAA clade</taxon>
        <taxon>indigoferoid/millettioid clade</taxon>
        <taxon>Phaseoleae</taxon>
        <taxon>Glycine</taxon>
        <taxon>Glycine subgen. Soja</taxon>
    </lineage>
</organism>
<protein>
    <submittedName>
        <fullName evidence="2">Uncharacterized protein</fullName>
    </submittedName>
</protein>
<evidence type="ECO:0000256" key="1">
    <source>
        <dbReference type="SAM" id="MobiDB-lite"/>
    </source>
</evidence>
<dbReference type="PANTHER" id="PTHR34427">
    <property type="entry name" value="DUF4283 DOMAIN PROTEIN"/>
    <property type="match status" value="1"/>
</dbReference>
<sequence>MTKFLIRLVEAKQVAVCLQCGNAGFPETLVFCNKCQVHQPQLPQQHLINSNHYQGFLRTRLLRSFQMLWFARFKGVVDEHRLARQLDQIIIAGLKLYVNVPKYGREKTRKTAAHSEPHRSEGKQQNGTWHGEHYQPAKGSTSYAEVVARDRNNAGQMKIVPKLDQKWAESRSTILLDIHSNDNQWLSNAWVGRLKNLRWFDRLEEDPTWDFGAEITLKYMGDDMVLLIGLTDTTAKRMKKETTEEEVMFYSLEKWQPSLRATHRLTWVQCWGIPLVVWDKKYFRQIVAAIGDMIDVDDDTEESRRLDRVRILICTPRCPAIHHTVCINVGGDTYNVSIVEEVSRGREMCDCRRRRISWSSEEIDYLVKANSSLTTWLKHTHQE</sequence>
<reference evidence="2 3" key="1">
    <citation type="submission" date="2018-09" db="EMBL/GenBank/DDBJ databases">
        <title>A high-quality reference genome of wild soybean provides a powerful tool to mine soybean genomes.</title>
        <authorList>
            <person name="Xie M."/>
            <person name="Chung C.Y.L."/>
            <person name="Li M.-W."/>
            <person name="Wong F.-L."/>
            <person name="Chan T.-F."/>
            <person name="Lam H.-M."/>
        </authorList>
    </citation>
    <scope>NUCLEOTIDE SEQUENCE [LARGE SCALE GENOMIC DNA]</scope>
    <source>
        <strain evidence="3">cv. W05</strain>
        <tissue evidence="2">Hypocotyl of etiolated seedlings</tissue>
    </source>
</reference>
<dbReference type="AlphaFoldDB" id="A0A445J068"/>
<comment type="caution">
    <text evidence="2">The sequence shown here is derived from an EMBL/GenBank/DDBJ whole genome shotgun (WGS) entry which is preliminary data.</text>
</comment>
<name>A0A445J068_GLYSO</name>
<keyword evidence="3" id="KW-1185">Reference proteome</keyword>
<evidence type="ECO:0000313" key="2">
    <source>
        <dbReference type="EMBL" id="RZB91783.1"/>
    </source>
</evidence>
<dbReference type="EMBL" id="QZWG01000009">
    <property type="protein sequence ID" value="RZB91783.1"/>
    <property type="molecule type" value="Genomic_DNA"/>
</dbReference>
<accession>A0A445J068</accession>
<evidence type="ECO:0000313" key="3">
    <source>
        <dbReference type="Proteomes" id="UP000289340"/>
    </source>
</evidence>
<proteinExistence type="predicted"/>
<dbReference type="PANTHER" id="PTHR34427:SF5">
    <property type="entry name" value="DUF4283 DOMAIN-CONTAINING PROTEIN"/>
    <property type="match status" value="1"/>
</dbReference>
<feature type="region of interest" description="Disordered" evidence="1">
    <location>
        <begin position="107"/>
        <end position="141"/>
    </location>
</feature>
<feature type="compositionally biased region" description="Basic and acidic residues" evidence="1">
    <location>
        <begin position="113"/>
        <end position="122"/>
    </location>
</feature>
<gene>
    <name evidence="2" type="ORF">D0Y65_023967</name>
</gene>